<gene>
    <name evidence="1" type="ORF">BI198_06345</name>
</gene>
<evidence type="ECO:0000313" key="1">
    <source>
        <dbReference type="EMBL" id="OEY70972.1"/>
    </source>
</evidence>
<evidence type="ECO:0000313" key="2">
    <source>
        <dbReference type="Proteomes" id="UP000242258"/>
    </source>
</evidence>
<dbReference type="OrthoDB" id="19542at2"/>
<protein>
    <submittedName>
        <fullName evidence="1">Polysaccharide biosynthesis protein</fullName>
    </submittedName>
</protein>
<sequence>MAHGGVGLIQTPTARMTPAGDISVNYTDNEEYRFWSVSLQLFDWMESTVRYTDVRTRLYSQSPGFSGDQTLKDKGIDVKFRLWQESSYLPQVSVGFRDFGGTGFFESEFLAFSKAWYDLDFHLGIGWGYLGSAGNISNPLCEISDGFCQRPGGFSGVGGKIDYQRFFKGPASVYGGVEYQTPWQPLRFKLEYEGNDYSRDRAGELIQDSRWNIGAVYQWRDFSFDVNYQRGNTFGFGAHYKLNLHNATQIKIKPAMRPTAQHMPEINNISDNNALYKALFSEAGFMLQNSRLTDDEFIIYGQQLYYRDDAEATERIGRVLVSEIPSHIKRIRVVEYSGNLAMVEKVIEVESFITAARYDVLQPDVRSTYVRQNPDADVLAMVDIPYSTGFYTSMEAFWIQTFGNPEAFYMYQGGVFLGGGYRLGENYSINATAKVTLLENFDKFNFKVDAQNTDVPRVRTYIREYVTRSRVSMENLFLHWQDQLSTNVFGQVYGGYLETMYGGVGGEMLYRPVDSNFAIGFDVNYVQQRSYENDFDFFDYKAFTGFVNLYWKPEILPNTQFTFNVGQYLAKDKGFTIDAAKRFDSGIIVGAYAAITNLSAEQYGEGSFTKGFYVSIPFDLFSLKPSKGRGRLPWVPIARDGGQMLHKPVNLIDATESRSPFYD</sequence>
<dbReference type="Pfam" id="PF06082">
    <property type="entry name" value="YjbH"/>
    <property type="match status" value="1"/>
</dbReference>
<organism evidence="1 2">
    <name type="scientific">Rheinheimera salexigens</name>
    <dbReference type="NCBI Taxonomy" id="1628148"/>
    <lineage>
        <taxon>Bacteria</taxon>
        <taxon>Pseudomonadati</taxon>
        <taxon>Pseudomonadota</taxon>
        <taxon>Gammaproteobacteria</taxon>
        <taxon>Chromatiales</taxon>
        <taxon>Chromatiaceae</taxon>
        <taxon>Rheinheimera</taxon>
    </lineage>
</organism>
<dbReference type="Proteomes" id="UP000242258">
    <property type="component" value="Unassembled WGS sequence"/>
</dbReference>
<dbReference type="InterPro" id="IPR010344">
    <property type="entry name" value="YbjH"/>
</dbReference>
<keyword evidence="2" id="KW-1185">Reference proteome</keyword>
<reference evidence="2" key="1">
    <citation type="submission" date="2016-09" db="EMBL/GenBank/DDBJ databases">
        <authorList>
            <person name="Wan X."/>
            <person name="Hou S."/>
        </authorList>
    </citation>
    <scope>NUCLEOTIDE SEQUENCE [LARGE SCALE GENOMIC DNA]</scope>
    <source>
        <strain evidence="2">KH87</strain>
    </source>
</reference>
<accession>A0A1E7Q9V2</accession>
<dbReference type="STRING" id="1628148.BI198_06345"/>
<name>A0A1E7Q9V2_9GAMM</name>
<comment type="caution">
    <text evidence="1">The sequence shown here is derived from an EMBL/GenBank/DDBJ whole genome shotgun (WGS) entry which is preliminary data.</text>
</comment>
<dbReference type="AlphaFoldDB" id="A0A1E7Q9V2"/>
<dbReference type="EMBL" id="MKEK01000001">
    <property type="protein sequence ID" value="OEY70972.1"/>
    <property type="molecule type" value="Genomic_DNA"/>
</dbReference>
<proteinExistence type="predicted"/>